<dbReference type="AlphaFoldDB" id="A0A841KWK9"/>
<dbReference type="InterPro" id="IPR012454">
    <property type="entry name" value="DUF1659"/>
</dbReference>
<feature type="domain" description="DUF1659" evidence="1">
    <location>
        <begin position="3"/>
        <end position="73"/>
    </location>
</feature>
<organism evidence="2 3">
    <name type="scientific">Anaerosolibacter carboniphilus</name>
    <dbReference type="NCBI Taxonomy" id="1417629"/>
    <lineage>
        <taxon>Bacteria</taxon>
        <taxon>Bacillati</taxon>
        <taxon>Bacillota</taxon>
        <taxon>Clostridia</taxon>
        <taxon>Peptostreptococcales</taxon>
        <taxon>Thermotaleaceae</taxon>
        <taxon>Anaerosolibacter</taxon>
    </lineage>
</organism>
<evidence type="ECO:0000313" key="3">
    <source>
        <dbReference type="Proteomes" id="UP000579281"/>
    </source>
</evidence>
<dbReference type="Proteomes" id="UP000579281">
    <property type="component" value="Unassembled WGS sequence"/>
</dbReference>
<dbReference type="RefSeq" id="WP_184310934.1">
    <property type="nucleotide sequence ID" value="NZ_JACHEN010000014.1"/>
</dbReference>
<name>A0A841KWK9_9FIRM</name>
<gene>
    <name evidence="2" type="ORF">HNQ80_002500</name>
</gene>
<dbReference type="Pfam" id="PF07872">
    <property type="entry name" value="DUF1659"/>
    <property type="match status" value="1"/>
</dbReference>
<protein>
    <recommendedName>
        <fullName evidence="1">DUF1659 domain-containing protein</fullName>
    </recommendedName>
</protein>
<proteinExistence type="predicted"/>
<dbReference type="EMBL" id="JACHEN010000014">
    <property type="protein sequence ID" value="MBB6216400.1"/>
    <property type="molecule type" value="Genomic_DNA"/>
</dbReference>
<accession>A0A841KWK9</accession>
<reference evidence="2 3" key="1">
    <citation type="submission" date="2020-08" db="EMBL/GenBank/DDBJ databases">
        <title>Genomic Encyclopedia of Type Strains, Phase IV (KMG-IV): sequencing the most valuable type-strain genomes for metagenomic binning, comparative biology and taxonomic classification.</title>
        <authorList>
            <person name="Goeker M."/>
        </authorList>
    </citation>
    <scope>NUCLEOTIDE SEQUENCE [LARGE SCALE GENOMIC DNA]</scope>
    <source>
        <strain evidence="2 3">DSM 103526</strain>
    </source>
</reference>
<comment type="caution">
    <text evidence="2">The sequence shown here is derived from an EMBL/GenBank/DDBJ whole genome shotgun (WGS) entry which is preliminary data.</text>
</comment>
<sequence>MPVNVTLGASRLKISYSVGLDDNGKEKLKTKTYTNIKPTALDDDVYAVASALVGLQSNPVVSVGRVDEKKITQA</sequence>
<keyword evidence="3" id="KW-1185">Reference proteome</keyword>
<evidence type="ECO:0000313" key="2">
    <source>
        <dbReference type="EMBL" id="MBB6216400.1"/>
    </source>
</evidence>
<evidence type="ECO:0000259" key="1">
    <source>
        <dbReference type="Pfam" id="PF07872"/>
    </source>
</evidence>